<feature type="region of interest" description="Disordered" evidence="1">
    <location>
        <begin position="154"/>
        <end position="187"/>
    </location>
</feature>
<dbReference type="EMBL" id="FPCH01000001">
    <property type="protein sequence ID" value="SFV25698.1"/>
    <property type="molecule type" value="Genomic_DNA"/>
</dbReference>
<dbReference type="STRING" id="51670.SAMN04488557_0036"/>
<dbReference type="RefSeq" id="WP_092862530.1">
    <property type="nucleotide sequence ID" value="NZ_FPCH01000001.1"/>
</dbReference>
<evidence type="ECO:0000256" key="1">
    <source>
        <dbReference type="SAM" id="MobiDB-lite"/>
    </source>
</evidence>
<dbReference type="InterPro" id="IPR011681">
    <property type="entry name" value="GcrA"/>
</dbReference>
<evidence type="ECO:0000313" key="2">
    <source>
        <dbReference type="EMBL" id="SFV25698.1"/>
    </source>
</evidence>
<evidence type="ECO:0000313" key="3">
    <source>
        <dbReference type="Proteomes" id="UP000199423"/>
    </source>
</evidence>
<dbReference type="Pfam" id="PF07750">
    <property type="entry name" value="GcrA"/>
    <property type="match status" value="1"/>
</dbReference>
<protein>
    <submittedName>
        <fullName evidence="2">GcrA cell cycle regulator</fullName>
    </submittedName>
</protein>
<dbReference type="OrthoDB" id="9798071at2"/>
<gene>
    <name evidence="2" type="ORF">SAMN04488557_0036</name>
</gene>
<accession>A0A1I7MTH5</accession>
<dbReference type="Proteomes" id="UP000199423">
    <property type="component" value="Unassembled WGS sequence"/>
</dbReference>
<organism evidence="2 3">
    <name type="scientific">Hyphomicrobium facile</name>
    <dbReference type="NCBI Taxonomy" id="51670"/>
    <lineage>
        <taxon>Bacteria</taxon>
        <taxon>Pseudomonadati</taxon>
        <taxon>Pseudomonadota</taxon>
        <taxon>Alphaproteobacteria</taxon>
        <taxon>Hyphomicrobiales</taxon>
        <taxon>Hyphomicrobiaceae</taxon>
        <taxon>Hyphomicrobium</taxon>
    </lineage>
</organism>
<reference evidence="3" key="1">
    <citation type="submission" date="2016-10" db="EMBL/GenBank/DDBJ databases">
        <authorList>
            <person name="Varghese N."/>
            <person name="Submissions S."/>
        </authorList>
    </citation>
    <scope>NUCLEOTIDE SEQUENCE [LARGE SCALE GENOMIC DNA]</scope>
    <source>
        <strain evidence="3">DSM 1565</strain>
    </source>
</reference>
<sequence>MSWTDERVDLLKRLWSEGLSASQIAGRLGSVTRNAVIGKVHRLGLSGRATTSRMKSHRPRTRLANAKRPVKQRFAQTGNPAVRALYIDAEAYVAPAEEIEIPVAERKTIQTLGECSCRWPIGDPQTSEFHFCGRAKVPLLPYCEVHARRAFQPVAPRRRERTDIETPVTASLPAPAIAGSDPSKQRA</sequence>
<dbReference type="Gene3D" id="1.10.10.60">
    <property type="entry name" value="Homeodomain-like"/>
    <property type="match status" value="1"/>
</dbReference>
<name>A0A1I7MTH5_9HYPH</name>
<proteinExistence type="predicted"/>
<dbReference type="AlphaFoldDB" id="A0A1I7MTH5"/>
<keyword evidence="3" id="KW-1185">Reference proteome</keyword>